<dbReference type="AlphaFoldDB" id="M3JWW6"/>
<feature type="region of interest" description="Disordered" evidence="1">
    <location>
        <begin position="264"/>
        <end position="325"/>
    </location>
</feature>
<evidence type="ECO:0000259" key="2">
    <source>
        <dbReference type="Pfam" id="PF22936"/>
    </source>
</evidence>
<dbReference type="STRING" id="1245528.M3JWW6"/>
<dbReference type="HOGENOM" id="CLU_561385_0_0_1"/>
<dbReference type="EMBL" id="AOGT01001837">
    <property type="protein sequence ID" value="EMG46904.1"/>
    <property type="molecule type" value="Genomic_DNA"/>
</dbReference>
<organism evidence="3 4">
    <name type="scientific">Candida maltosa (strain Xu316)</name>
    <name type="common">Yeast</name>
    <dbReference type="NCBI Taxonomy" id="1245528"/>
    <lineage>
        <taxon>Eukaryota</taxon>
        <taxon>Fungi</taxon>
        <taxon>Dikarya</taxon>
        <taxon>Ascomycota</taxon>
        <taxon>Saccharomycotina</taxon>
        <taxon>Pichiomycetes</taxon>
        <taxon>Debaryomycetaceae</taxon>
        <taxon>Candida/Lodderomyces clade</taxon>
        <taxon>Candida</taxon>
    </lineage>
</organism>
<name>M3JWW6_CANMX</name>
<reference evidence="3 4" key="1">
    <citation type="submission" date="2013-02" db="EMBL/GenBank/DDBJ databases">
        <title>Genome sequence of Candida maltosa Xu316, a potential industrial strain for xylitol and ethanol production.</title>
        <authorList>
            <person name="Yu J."/>
            <person name="Wang Q."/>
            <person name="Geng X."/>
            <person name="Bao W."/>
            <person name="He P."/>
            <person name="Cai J."/>
        </authorList>
    </citation>
    <scope>NUCLEOTIDE SEQUENCE [LARGE SCALE GENOMIC DNA]</scope>
    <source>
        <strain evidence="4">Xu316</strain>
    </source>
</reference>
<feature type="compositionally biased region" description="Basic residues" evidence="1">
    <location>
        <begin position="459"/>
        <end position="480"/>
    </location>
</feature>
<dbReference type="Pfam" id="PF22936">
    <property type="entry name" value="Pol_BBD"/>
    <property type="match status" value="1"/>
</dbReference>
<feature type="domain" description="Retrovirus-related Pol polyprotein from transposon TNT 1-94-like beta-barrel" evidence="2">
    <location>
        <begin position="339"/>
        <end position="409"/>
    </location>
</feature>
<dbReference type="InterPro" id="IPR054722">
    <property type="entry name" value="PolX-like_BBD"/>
</dbReference>
<evidence type="ECO:0000313" key="3">
    <source>
        <dbReference type="EMBL" id="EMG46904.1"/>
    </source>
</evidence>
<keyword evidence="4" id="KW-1185">Reference proteome</keyword>
<evidence type="ECO:0000256" key="1">
    <source>
        <dbReference type="SAM" id="MobiDB-lite"/>
    </source>
</evidence>
<sequence length="486" mass="56199">MNIGALTSIEVHLTHALGIKRTEYINQIAKLDSVDTFGDWSHSFLDVCHRLGISTYLEMGIRPYQGDFVTNHRLKSFEFQVDNFLRKYYELTIDFEIYKDYILSKPNVTWTLLAEKYKHKDVLATVLEIRKINGNKDYYGTKLSDLHDLLKNYESSEVYGLQYLAAHPHESITRVIEAWEEEEEEPKPQLSVDYIDMMTFQLGLNNKTYQPEPWKVNKIDKINPVAPEIDDYSLVQTHPDLYALRMFHQEQEEDEAFARQFGGLEDEDWVDDDDEDDDEEIDIGDFLPAKNFKPPSFVPLETSSKNAQNNKPTPKPKQQKPAVPPVPRKEFIIEKLEPNHIANHKGLFDSLDLGNKTPLYPASPGTGKIEGVGTVIIHKGLPNEYVMDHVLYVPTAKRNIFALRRFEENTPGGDFVYFTDDGAFIVSNGSSEHRKFGYSYPGDFECYVGEQRSNNNNNRNKKKNNYYRRNKNRNKNKKKTTNTTTT</sequence>
<accession>M3JWW6</accession>
<evidence type="ECO:0000313" key="4">
    <source>
        <dbReference type="Proteomes" id="UP000011777"/>
    </source>
</evidence>
<gene>
    <name evidence="3" type="ORF">G210_2835</name>
</gene>
<feature type="region of interest" description="Disordered" evidence="1">
    <location>
        <begin position="449"/>
        <end position="486"/>
    </location>
</feature>
<dbReference type="Proteomes" id="UP000011777">
    <property type="component" value="Unassembled WGS sequence"/>
</dbReference>
<feature type="compositionally biased region" description="Acidic residues" evidence="1">
    <location>
        <begin position="264"/>
        <end position="283"/>
    </location>
</feature>
<protein>
    <submittedName>
        <fullName evidence="3">Pol polyprotein</fullName>
    </submittedName>
</protein>
<proteinExistence type="predicted"/>
<comment type="caution">
    <text evidence="3">The sequence shown here is derived from an EMBL/GenBank/DDBJ whole genome shotgun (WGS) entry which is preliminary data.</text>
</comment>